<feature type="chain" id="PRO_5007879375" evidence="3">
    <location>
        <begin position="22"/>
        <end position="391"/>
    </location>
</feature>
<dbReference type="InterPro" id="IPR036964">
    <property type="entry name" value="RASGEF_cat_dom_sf"/>
</dbReference>
<feature type="domain" description="N-terminal Ras-GEF" evidence="5">
    <location>
        <begin position="1"/>
        <end position="111"/>
    </location>
</feature>
<dbReference type="InterPro" id="IPR000651">
    <property type="entry name" value="Ras-like_Gua-exchang_fac_N"/>
</dbReference>
<dbReference type="Gene3D" id="1.10.840.10">
    <property type="entry name" value="Ras guanine-nucleotide exchange factors catalytic domain"/>
    <property type="match status" value="1"/>
</dbReference>
<dbReference type="SMART" id="SM00147">
    <property type="entry name" value="RasGEF"/>
    <property type="match status" value="1"/>
</dbReference>
<dbReference type="Proteomes" id="UP000076532">
    <property type="component" value="Unassembled WGS sequence"/>
</dbReference>
<dbReference type="SUPFAM" id="SSF48366">
    <property type="entry name" value="Ras GEF"/>
    <property type="match status" value="1"/>
</dbReference>
<keyword evidence="1 2" id="KW-0344">Guanine-nucleotide releasing factor</keyword>
<gene>
    <name evidence="6" type="ORF">FIBSPDRAFT_238329</name>
</gene>
<accession>A0A166S3F0</accession>
<organism evidence="6 7">
    <name type="scientific">Athelia psychrophila</name>
    <dbReference type="NCBI Taxonomy" id="1759441"/>
    <lineage>
        <taxon>Eukaryota</taxon>
        <taxon>Fungi</taxon>
        <taxon>Dikarya</taxon>
        <taxon>Basidiomycota</taxon>
        <taxon>Agaricomycotina</taxon>
        <taxon>Agaricomycetes</taxon>
        <taxon>Agaricomycetidae</taxon>
        <taxon>Atheliales</taxon>
        <taxon>Atheliaceae</taxon>
        <taxon>Athelia</taxon>
    </lineage>
</organism>
<evidence type="ECO:0000256" key="1">
    <source>
        <dbReference type="ARBA" id="ARBA00022658"/>
    </source>
</evidence>
<dbReference type="GO" id="GO:0005085">
    <property type="term" value="F:guanyl-nucleotide exchange factor activity"/>
    <property type="evidence" value="ECO:0007669"/>
    <property type="project" value="UniProtKB-KW"/>
</dbReference>
<dbReference type="EMBL" id="KV417501">
    <property type="protein sequence ID" value="KZP28969.1"/>
    <property type="molecule type" value="Genomic_DNA"/>
</dbReference>
<keyword evidence="3" id="KW-0732">Signal</keyword>
<dbReference type="InterPro" id="IPR008937">
    <property type="entry name" value="Ras-like_GEF"/>
</dbReference>
<dbReference type="GO" id="GO:0005886">
    <property type="term" value="C:plasma membrane"/>
    <property type="evidence" value="ECO:0007669"/>
    <property type="project" value="TreeGrafter"/>
</dbReference>
<proteinExistence type="predicted"/>
<keyword evidence="7" id="KW-1185">Reference proteome</keyword>
<feature type="signal peptide" evidence="3">
    <location>
        <begin position="1"/>
        <end position="21"/>
    </location>
</feature>
<feature type="domain" description="Ras-GEF" evidence="4">
    <location>
        <begin position="137"/>
        <end position="365"/>
    </location>
</feature>
<evidence type="ECO:0000256" key="2">
    <source>
        <dbReference type="PROSITE-ProRule" id="PRU00168"/>
    </source>
</evidence>
<sequence>MARDVAFRNVFLMTFRTFLTAEQLLASLVSRYRMAPPNVQAEALERWKELGQRPIQQRVLTTIKIWVEDYRFTDEGSGLARTLVEFLRAVVSESPLSRTAKHILEALEKPVPKPQKEASTWKWNKTKAFKGDMLQLLPEAMAQHLCLYEHKLYCKIKLQECLSWATTQTGQSVANLVTFCDTHAKLTKWVQCSIVETDSTSRRTAAVDFWIAVAQGCRTLNNFSSLSAIVSALSSSTISMLHMTWSTSNRAEHLAVMMEYNNPSRAFSAYRSLIRTAEGPTVPFVPMFLTEITHIRDVMPDTLEPIGSHETLILFVKQQRWYTVIAPMLQHQSRSYDFPAEKESITAFIAEQLRIVEQRGEDWFWNKTHATQAVELGQSDIRASMAVAGFS</sequence>
<dbReference type="Pfam" id="PF00618">
    <property type="entry name" value="RasGEF_N"/>
    <property type="match status" value="1"/>
</dbReference>
<evidence type="ECO:0000313" key="7">
    <source>
        <dbReference type="Proteomes" id="UP000076532"/>
    </source>
</evidence>
<evidence type="ECO:0000313" key="6">
    <source>
        <dbReference type="EMBL" id="KZP28969.1"/>
    </source>
</evidence>
<dbReference type="Pfam" id="PF00617">
    <property type="entry name" value="RasGEF"/>
    <property type="match status" value="1"/>
</dbReference>
<evidence type="ECO:0000259" key="5">
    <source>
        <dbReference type="PROSITE" id="PS50212"/>
    </source>
</evidence>
<dbReference type="InterPro" id="IPR001895">
    <property type="entry name" value="RASGEF_cat_dom"/>
</dbReference>
<evidence type="ECO:0000259" key="4">
    <source>
        <dbReference type="PROSITE" id="PS50009"/>
    </source>
</evidence>
<dbReference type="CDD" id="cd06224">
    <property type="entry name" value="REM"/>
    <property type="match status" value="1"/>
</dbReference>
<dbReference type="InterPro" id="IPR023578">
    <property type="entry name" value="Ras_GEF_dom_sf"/>
</dbReference>
<reference evidence="6 7" key="1">
    <citation type="journal article" date="2016" name="Mol. Biol. Evol.">
        <title>Comparative Genomics of Early-Diverging Mushroom-Forming Fungi Provides Insights into the Origins of Lignocellulose Decay Capabilities.</title>
        <authorList>
            <person name="Nagy L.G."/>
            <person name="Riley R."/>
            <person name="Tritt A."/>
            <person name="Adam C."/>
            <person name="Daum C."/>
            <person name="Floudas D."/>
            <person name="Sun H."/>
            <person name="Yadav J.S."/>
            <person name="Pangilinan J."/>
            <person name="Larsson K.H."/>
            <person name="Matsuura K."/>
            <person name="Barry K."/>
            <person name="Labutti K."/>
            <person name="Kuo R."/>
            <person name="Ohm R.A."/>
            <person name="Bhattacharya S.S."/>
            <person name="Shirouzu T."/>
            <person name="Yoshinaga Y."/>
            <person name="Martin F.M."/>
            <person name="Grigoriev I.V."/>
            <person name="Hibbett D.S."/>
        </authorList>
    </citation>
    <scope>NUCLEOTIDE SEQUENCE [LARGE SCALE GENOMIC DNA]</scope>
    <source>
        <strain evidence="6 7">CBS 109695</strain>
    </source>
</reference>
<dbReference type="PANTHER" id="PTHR23113:SF368">
    <property type="entry name" value="CELL DIVISION CONTROL PROTEIN 25"/>
    <property type="match status" value="1"/>
</dbReference>
<dbReference type="AlphaFoldDB" id="A0A166S3F0"/>
<dbReference type="Gene3D" id="1.20.870.10">
    <property type="entry name" value="Son of sevenless (SoS) protein Chain: S domain 1"/>
    <property type="match status" value="1"/>
</dbReference>
<dbReference type="PANTHER" id="PTHR23113">
    <property type="entry name" value="GUANINE NUCLEOTIDE EXCHANGE FACTOR"/>
    <property type="match status" value="1"/>
</dbReference>
<protein>
    <submittedName>
        <fullName evidence="6">Ras GEF</fullName>
    </submittedName>
</protein>
<evidence type="ECO:0000256" key="3">
    <source>
        <dbReference type="SAM" id="SignalP"/>
    </source>
</evidence>
<dbReference type="PROSITE" id="PS50009">
    <property type="entry name" value="RASGEF_CAT"/>
    <property type="match status" value="1"/>
</dbReference>
<dbReference type="PROSITE" id="PS50212">
    <property type="entry name" value="RASGEF_NTER"/>
    <property type="match status" value="1"/>
</dbReference>
<dbReference type="STRING" id="436010.A0A166S3F0"/>
<dbReference type="GO" id="GO:0007265">
    <property type="term" value="P:Ras protein signal transduction"/>
    <property type="evidence" value="ECO:0007669"/>
    <property type="project" value="TreeGrafter"/>
</dbReference>
<name>A0A166S3F0_9AGAM</name>
<dbReference type="OrthoDB" id="10255964at2759"/>